<evidence type="ECO:0008006" key="4">
    <source>
        <dbReference type="Google" id="ProtNLM"/>
    </source>
</evidence>
<dbReference type="Proteomes" id="UP000614996">
    <property type="component" value="Unassembled WGS sequence"/>
</dbReference>
<dbReference type="InterPro" id="IPR036894">
    <property type="entry name" value="YbaB-like_sf"/>
</dbReference>
<gene>
    <name evidence="2" type="ORF">NUM_32070</name>
</gene>
<dbReference type="RefSeq" id="WP_225918618.1">
    <property type="nucleotide sequence ID" value="NZ_BOPO01000054.1"/>
</dbReference>
<dbReference type="EMBL" id="BOPO01000054">
    <property type="protein sequence ID" value="GIL27953.1"/>
    <property type="molecule type" value="Genomic_DNA"/>
</dbReference>
<sequence>MRLDDHVAKLFAEYERERSSLGELQERMRALRASATSPRREVTVTVGQSGVLTDLRFPTGAYKRMPPAELRAVILRTFLEAKDSVQAKAAEILAPIVPEGIDPAKLARGDADVDMFLPEEGPRMTSEVRSMLGLTPEQPGHE</sequence>
<evidence type="ECO:0000313" key="2">
    <source>
        <dbReference type="EMBL" id="GIL27953.1"/>
    </source>
</evidence>
<organism evidence="2 3">
    <name type="scientific">Actinocatenispora comari</name>
    <dbReference type="NCBI Taxonomy" id="2807577"/>
    <lineage>
        <taxon>Bacteria</taxon>
        <taxon>Bacillati</taxon>
        <taxon>Actinomycetota</taxon>
        <taxon>Actinomycetes</taxon>
        <taxon>Micromonosporales</taxon>
        <taxon>Micromonosporaceae</taxon>
        <taxon>Actinocatenispora</taxon>
    </lineage>
</organism>
<dbReference type="Pfam" id="PF02575">
    <property type="entry name" value="YbaB_DNA_bd"/>
    <property type="match status" value="1"/>
</dbReference>
<dbReference type="AlphaFoldDB" id="A0A8J4ELM6"/>
<reference evidence="3" key="1">
    <citation type="journal article" date="2021" name="Int. J. Syst. Evol. Microbiol.">
        <title>Actinocatenispora comari sp. nov., an endophytic actinomycete isolated from aerial parts of Comarum salesowianum.</title>
        <authorList>
            <person name="Oyunbileg N."/>
            <person name="Iizaka Y."/>
            <person name="Hamada M."/>
            <person name="Davaapurev B.O."/>
            <person name="Fukumoto A."/>
            <person name="Tsetseg B."/>
            <person name="Kato F."/>
            <person name="Tamura T."/>
            <person name="Batkhuu J."/>
            <person name="Anzai Y."/>
        </authorList>
    </citation>
    <scope>NUCLEOTIDE SEQUENCE [LARGE SCALE GENOMIC DNA]</scope>
    <source>
        <strain evidence="3">NUM-2625</strain>
    </source>
</reference>
<proteinExistence type="predicted"/>
<name>A0A8J4ELM6_9ACTN</name>
<dbReference type="Gene3D" id="3.30.1310.10">
    <property type="entry name" value="Nucleoid-associated protein YbaB-like domain"/>
    <property type="match status" value="1"/>
</dbReference>
<keyword evidence="1" id="KW-0175">Coiled coil</keyword>
<evidence type="ECO:0000256" key="1">
    <source>
        <dbReference type="SAM" id="Coils"/>
    </source>
</evidence>
<keyword evidence="3" id="KW-1185">Reference proteome</keyword>
<dbReference type="GO" id="GO:0003677">
    <property type="term" value="F:DNA binding"/>
    <property type="evidence" value="ECO:0007669"/>
    <property type="project" value="InterPro"/>
</dbReference>
<dbReference type="InterPro" id="IPR004401">
    <property type="entry name" value="YbaB/EbfC"/>
</dbReference>
<accession>A0A8J4ELM6</accession>
<feature type="coiled-coil region" evidence="1">
    <location>
        <begin position="7"/>
        <end position="34"/>
    </location>
</feature>
<comment type="caution">
    <text evidence="2">The sequence shown here is derived from an EMBL/GenBank/DDBJ whole genome shotgun (WGS) entry which is preliminary data.</text>
</comment>
<evidence type="ECO:0000313" key="3">
    <source>
        <dbReference type="Proteomes" id="UP000614996"/>
    </source>
</evidence>
<protein>
    <recommendedName>
        <fullName evidence="4">YbaB/EbfC DNA-binding family protein</fullName>
    </recommendedName>
</protein>